<dbReference type="PANTHER" id="PTHR46865:SF7">
    <property type="entry name" value="MONOOXYGENASE, PUTATIVE (AFU_ORTHOLOGUE AFUA_8G07040)-RELATED"/>
    <property type="match status" value="1"/>
</dbReference>
<comment type="caution">
    <text evidence="2">The sequence shown here is derived from an EMBL/GenBank/DDBJ whole genome shotgun (WGS) entry which is preliminary data.</text>
</comment>
<dbReference type="InterPro" id="IPR036188">
    <property type="entry name" value="FAD/NAD-bd_sf"/>
</dbReference>
<dbReference type="InterPro" id="IPR051704">
    <property type="entry name" value="FAD_aromatic-hydroxylase"/>
</dbReference>
<evidence type="ECO:0000313" key="2">
    <source>
        <dbReference type="EMBL" id="GFF13883.1"/>
    </source>
</evidence>
<dbReference type="Gene3D" id="3.50.50.60">
    <property type="entry name" value="FAD/NAD(P)-binding domain"/>
    <property type="match status" value="1"/>
</dbReference>
<dbReference type="SUPFAM" id="SSF51905">
    <property type="entry name" value="FAD/NAD(P)-binding domain"/>
    <property type="match status" value="1"/>
</dbReference>
<reference evidence="2 3" key="1">
    <citation type="submission" date="2020-01" db="EMBL/GenBank/DDBJ databases">
        <title>Aspergillus terreus IFO 6365 whole genome shotgun sequence.</title>
        <authorList>
            <person name="Kanamasa S."/>
            <person name="Takahashi H."/>
        </authorList>
    </citation>
    <scope>NUCLEOTIDE SEQUENCE [LARGE SCALE GENOMIC DNA]</scope>
    <source>
        <strain evidence="2 3">IFO 6365</strain>
    </source>
</reference>
<dbReference type="AlphaFoldDB" id="A0A5M3YVF7"/>
<dbReference type="Pfam" id="PF01494">
    <property type="entry name" value="FAD_binding_3"/>
    <property type="match status" value="1"/>
</dbReference>
<dbReference type="GO" id="GO:0071949">
    <property type="term" value="F:FAD binding"/>
    <property type="evidence" value="ECO:0007669"/>
    <property type="project" value="InterPro"/>
</dbReference>
<dbReference type="VEuPathDB" id="FungiDB:ATEG_02717"/>
<gene>
    <name evidence="2" type="ORF">ATEIFO6365_0002099400</name>
</gene>
<dbReference type="PANTHER" id="PTHR46865">
    <property type="entry name" value="OXIDOREDUCTASE-RELATED"/>
    <property type="match status" value="1"/>
</dbReference>
<dbReference type="EMBL" id="BLJY01000002">
    <property type="protein sequence ID" value="GFF13883.1"/>
    <property type="molecule type" value="Genomic_DNA"/>
</dbReference>
<sequence length="426" mass="46904">MTPLKILINGAGIAGNALAFWLCRLGHNVTVLERAPKLRDTGLQVDLRGHGIEVLKRMGLEPAFKAKSIPERGLQIVDSSGRRRGHFPVNTSGKGPQSFSTEYEIMRGDLCRLFYEASQDRAKYVFGTSVKRFANIDNGVEVEFTNGLTDRFDLLVGADGQGSRARRMMLGSGTHDGFYPLAGTFVAYFTIPRPIQDGEEYIATMYLAPGKRGIMTRRHSPHELQVYIGCVGSGEEGIRDVRRGDVKKEKEILAEIFQGAGWETEELLRGMMNADDFYCERLGLVKLDSWTHGRVTLVGDAAYCPSAVTGMGTTSGIVGAYVLAGEIARHCGKPGQSALDGKKALVAALEAYEQRLQPFMAQVQKGVLEDSAGPLDKLFSTAFGIAMIHHLVGLASFFQINIGKWFLREEIHGWDLPDYEELHART</sequence>
<dbReference type="Proteomes" id="UP000452235">
    <property type="component" value="Unassembled WGS sequence"/>
</dbReference>
<dbReference type="OrthoDB" id="655030at2759"/>
<feature type="domain" description="FAD-binding" evidence="1">
    <location>
        <begin position="5"/>
        <end position="339"/>
    </location>
</feature>
<keyword evidence="3" id="KW-1185">Reference proteome</keyword>
<accession>A0A5M3YVF7</accession>
<dbReference type="PRINTS" id="PR00420">
    <property type="entry name" value="RNGMNOXGNASE"/>
</dbReference>
<dbReference type="InterPro" id="IPR002938">
    <property type="entry name" value="FAD-bd"/>
</dbReference>
<organism evidence="2 3">
    <name type="scientific">Aspergillus terreus</name>
    <dbReference type="NCBI Taxonomy" id="33178"/>
    <lineage>
        <taxon>Eukaryota</taxon>
        <taxon>Fungi</taxon>
        <taxon>Dikarya</taxon>
        <taxon>Ascomycota</taxon>
        <taxon>Pezizomycotina</taxon>
        <taxon>Eurotiomycetes</taxon>
        <taxon>Eurotiomycetidae</taxon>
        <taxon>Eurotiales</taxon>
        <taxon>Aspergillaceae</taxon>
        <taxon>Aspergillus</taxon>
        <taxon>Aspergillus subgen. Circumdati</taxon>
    </lineage>
</organism>
<evidence type="ECO:0000259" key="1">
    <source>
        <dbReference type="Pfam" id="PF01494"/>
    </source>
</evidence>
<name>A0A5M3YVF7_ASPTE</name>
<proteinExistence type="predicted"/>
<evidence type="ECO:0000313" key="3">
    <source>
        <dbReference type="Proteomes" id="UP000452235"/>
    </source>
</evidence>
<protein>
    <submittedName>
        <fullName evidence="2">Fad binding domain protein</fullName>
    </submittedName>
</protein>